<dbReference type="OrthoDB" id="5822965at2759"/>
<gene>
    <name evidence="1" type="ORF">Tcan_08035</name>
</gene>
<comment type="caution">
    <text evidence="1">The sequence shown here is derived from an EMBL/GenBank/DDBJ whole genome shotgun (WGS) entry which is preliminary data.</text>
</comment>
<dbReference type="AlphaFoldDB" id="A0A0B2UX74"/>
<evidence type="ECO:0000313" key="2">
    <source>
        <dbReference type="Proteomes" id="UP000031036"/>
    </source>
</evidence>
<evidence type="ECO:0000313" key="1">
    <source>
        <dbReference type="EMBL" id="KHN74033.1"/>
    </source>
</evidence>
<dbReference type="Proteomes" id="UP000031036">
    <property type="component" value="Unassembled WGS sequence"/>
</dbReference>
<protein>
    <submittedName>
        <fullName evidence="1">Uncharacterized protein</fullName>
    </submittedName>
</protein>
<name>A0A0B2UX74_TOXCA</name>
<accession>A0A0B2UX74</accession>
<reference evidence="1 2" key="1">
    <citation type="submission" date="2014-11" db="EMBL/GenBank/DDBJ databases">
        <title>Genetic blueprint of the zoonotic pathogen Toxocara canis.</title>
        <authorList>
            <person name="Zhu X.-Q."/>
            <person name="Korhonen P.K."/>
            <person name="Cai H."/>
            <person name="Young N.D."/>
            <person name="Nejsum P."/>
            <person name="von Samson-Himmelstjerna G."/>
            <person name="Boag P.R."/>
            <person name="Tan P."/>
            <person name="Li Q."/>
            <person name="Min J."/>
            <person name="Yang Y."/>
            <person name="Wang X."/>
            <person name="Fang X."/>
            <person name="Hall R.S."/>
            <person name="Hofmann A."/>
            <person name="Sternberg P.W."/>
            <person name="Jex A.R."/>
            <person name="Gasser R.B."/>
        </authorList>
    </citation>
    <scope>NUCLEOTIDE SEQUENCE [LARGE SCALE GENOMIC DNA]</scope>
    <source>
        <strain evidence="1">PN_DK_2014</strain>
    </source>
</reference>
<dbReference type="EMBL" id="JPKZ01002980">
    <property type="protein sequence ID" value="KHN74033.1"/>
    <property type="molecule type" value="Genomic_DNA"/>
</dbReference>
<proteinExistence type="predicted"/>
<keyword evidence="2" id="KW-1185">Reference proteome</keyword>
<organism evidence="1 2">
    <name type="scientific">Toxocara canis</name>
    <name type="common">Canine roundworm</name>
    <dbReference type="NCBI Taxonomy" id="6265"/>
    <lineage>
        <taxon>Eukaryota</taxon>
        <taxon>Metazoa</taxon>
        <taxon>Ecdysozoa</taxon>
        <taxon>Nematoda</taxon>
        <taxon>Chromadorea</taxon>
        <taxon>Rhabditida</taxon>
        <taxon>Spirurina</taxon>
        <taxon>Ascaridomorpha</taxon>
        <taxon>Ascaridoidea</taxon>
        <taxon>Toxocaridae</taxon>
        <taxon>Toxocara</taxon>
    </lineage>
</organism>
<sequence length="274" mass="31555">MDGAEENETSALDVIDYNSDDSVVSVACRDNFGRPFPGFICPLMKILSSEYFMWRRKKVLNIDYQADNANTYMDGAEENETSALDVIDYNSDDSVVSVACRNNFGRPFPGFICPLMKILSSEYFMWRRKIPLERTCEKLIDLNAHPCDHRTSSCVIISLPNSHVLFGCVDDHTGQFVAPQNWYIRNSTHDSKYIFDFKIRDPLRLTQKCRVLNTTGRPICMRNNVFYRWTPLVQQVTCCCKGDFCADVLFDQVVFIFPSQPRIFNFTSRQSKSS</sequence>